<evidence type="ECO:0000256" key="1">
    <source>
        <dbReference type="ARBA" id="ARBA00004123"/>
    </source>
</evidence>
<proteinExistence type="inferred from homology"/>
<feature type="compositionally biased region" description="Basic and acidic residues" evidence="6">
    <location>
        <begin position="120"/>
        <end position="139"/>
    </location>
</feature>
<dbReference type="Proteomes" id="UP001214628">
    <property type="component" value="Chromosome 2"/>
</dbReference>
<dbReference type="InterPro" id="IPR019340">
    <property type="entry name" value="Histone_AcTrfase_su3"/>
</dbReference>
<dbReference type="PANTHER" id="PTHR13556">
    <property type="entry name" value="TRANSCRIPTIONAL ADAPTER 3-RELATED"/>
    <property type="match status" value="1"/>
</dbReference>
<dbReference type="PANTHER" id="PTHR13556:SF2">
    <property type="entry name" value="TRANSCRIPTIONAL ADAPTER 3"/>
    <property type="match status" value="1"/>
</dbReference>
<feature type="compositionally biased region" description="Basic and acidic residues" evidence="6">
    <location>
        <begin position="84"/>
        <end position="111"/>
    </location>
</feature>
<dbReference type="Pfam" id="PF10198">
    <property type="entry name" value="Ada3"/>
    <property type="match status" value="1"/>
</dbReference>
<keyword evidence="4" id="KW-0804">Transcription</keyword>
<feature type="region of interest" description="Disordered" evidence="6">
    <location>
        <begin position="489"/>
        <end position="521"/>
    </location>
</feature>
<dbReference type="GO" id="GO:0006357">
    <property type="term" value="P:regulation of transcription by RNA polymerase II"/>
    <property type="evidence" value="ECO:0007669"/>
    <property type="project" value="TreeGrafter"/>
</dbReference>
<sequence length="551" mass="61795">MPGESSSGLASLQSLMPALEPYLRYVDTIPSVEELHDLYAELEVLKDHADTQLAALLNERGKTPTGATNLAGVASNVYIKKENDDSLRVSESAKDRRDSVSTRTTDAEAGNKRTRSLRSPKSERDINDEARSDVPRTEEPVSQPSALGWKLKMRASEPRKSLDAPIDPASCALKLENETFTDNTTFSWDVPADVDQTILPQCEPVEPPPPYPSHPLDVHENFADKDWRDREVPIKEAGRGRQSKETSQVPSTTFFNYAEAFFKPITEDDLAWLSSKNDDTFPFQFPELGTHYKKVWEKEDAELMGMLQGDPIPKWTRPTPSNNEEDRNANASNSHSSLSLSELNDAHMYDRQFKGGALIERLASVLLLPKNVSSERREGSPTQRLSPPPDTYKPFFEMEAEACQECELIGLLDASVAGQRQESSDGPIASALRLAQSRLRAEMRANEQRKARLFKVAQDRMAYQDYQACLAAADREIEAAWTKRMRQIKASMGKKRKGAPDDSGPTKPQLAESLPDTLERREKMRAAFEPMFDRIPHAREPAQDSIYQGIE</sequence>
<evidence type="ECO:0000256" key="2">
    <source>
        <dbReference type="ARBA" id="ARBA00005330"/>
    </source>
</evidence>
<dbReference type="AlphaFoldDB" id="A0AAF0FC13"/>
<comment type="subcellular location">
    <subcellularLocation>
        <location evidence="1">Nucleus</location>
    </subcellularLocation>
</comment>
<feature type="region of interest" description="Disordered" evidence="6">
    <location>
        <begin position="84"/>
        <end position="144"/>
    </location>
</feature>
<evidence type="ECO:0000313" key="7">
    <source>
        <dbReference type="EMBL" id="WFD43511.1"/>
    </source>
</evidence>
<accession>A0AAF0FC13</accession>
<keyword evidence="3" id="KW-0805">Transcription regulation</keyword>
<gene>
    <name evidence="7" type="primary">NGG1</name>
    <name evidence="7" type="ORF">MPSI1_002173</name>
</gene>
<comment type="similarity">
    <text evidence="2">Belongs to the NGG1 family.</text>
</comment>
<feature type="region of interest" description="Disordered" evidence="6">
    <location>
        <begin position="308"/>
        <end position="338"/>
    </location>
</feature>
<evidence type="ECO:0000256" key="6">
    <source>
        <dbReference type="SAM" id="MobiDB-lite"/>
    </source>
</evidence>
<protein>
    <submittedName>
        <fullName evidence="7">Transcriptional regulator</fullName>
    </submittedName>
</protein>
<evidence type="ECO:0000256" key="5">
    <source>
        <dbReference type="ARBA" id="ARBA00023242"/>
    </source>
</evidence>
<organism evidence="7 8">
    <name type="scientific">Malassezia psittaci</name>
    <dbReference type="NCBI Taxonomy" id="1821823"/>
    <lineage>
        <taxon>Eukaryota</taxon>
        <taxon>Fungi</taxon>
        <taxon>Dikarya</taxon>
        <taxon>Basidiomycota</taxon>
        <taxon>Ustilaginomycotina</taxon>
        <taxon>Malasseziomycetes</taxon>
        <taxon>Malasseziales</taxon>
        <taxon>Malasseziaceae</taxon>
        <taxon>Malassezia</taxon>
    </lineage>
</organism>
<name>A0AAF0FC13_9BASI</name>
<evidence type="ECO:0000256" key="4">
    <source>
        <dbReference type="ARBA" id="ARBA00023163"/>
    </source>
</evidence>
<evidence type="ECO:0000256" key="3">
    <source>
        <dbReference type="ARBA" id="ARBA00023015"/>
    </source>
</evidence>
<dbReference type="GO" id="GO:0003713">
    <property type="term" value="F:transcription coactivator activity"/>
    <property type="evidence" value="ECO:0007669"/>
    <property type="project" value="TreeGrafter"/>
</dbReference>
<dbReference type="GO" id="GO:0005634">
    <property type="term" value="C:nucleus"/>
    <property type="evidence" value="ECO:0007669"/>
    <property type="project" value="UniProtKB-SubCell"/>
</dbReference>
<feature type="compositionally biased region" description="Low complexity" evidence="6">
    <location>
        <begin position="329"/>
        <end position="338"/>
    </location>
</feature>
<dbReference type="GO" id="GO:0000124">
    <property type="term" value="C:SAGA complex"/>
    <property type="evidence" value="ECO:0007669"/>
    <property type="project" value="TreeGrafter"/>
</dbReference>
<dbReference type="EMBL" id="CP118376">
    <property type="protein sequence ID" value="WFD43511.1"/>
    <property type="molecule type" value="Genomic_DNA"/>
</dbReference>
<reference evidence="7" key="1">
    <citation type="submission" date="2023-02" db="EMBL/GenBank/DDBJ databases">
        <title>Mating type loci evolution in Malassezia.</title>
        <authorList>
            <person name="Coelho M.A."/>
        </authorList>
    </citation>
    <scope>NUCLEOTIDE SEQUENCE</scope>
    <source>
        <strain evidence="7">CBS 14136</strain>
    </source>
</reference>
<keyword evidence="5" id="KW-0539">Nucleus</keyword>
<keyword evidence="8" id="KW-1185">Reference proteome</keyword>
<evidence type="ECO:0000313" key="8">
    <source>
        <dbReference type="Proteomes" id="UP001214628"/>
    </source>
</evidence>